<protein>
    <submittedName>
        <fullName evidence="1">Uncharacterized protein</fullName>
    </submittedName>
</protein>
<evidence type="ECO:0000313" key="2">
    <source>
        <dbReference type="Proteomes" id="UP001597097"/>
    </source>
</evidence>
<gene>
    <name evidence="1" type="ORF">ACFSJ0_23690</name>
</gene>
<organism evidence="1 2">
    <name type="scientific">Nonomuraea guangzhouensis</name>
    <dbReference type="NCBI Taxonomy" id="1291555"/>
    <lineage>
        <taxon>Bacteria</taxon>
        <taxon>Bacillati</taxon>
        <taxon>Actinomycetota</taxon>
        <taxon>Actinomycetes</taxon>
        <taxon>Streptosporangiales</taxon>
        <taxon>Streptosporangiaceae</taxon>
        <taxon>Nonomuraea</taxon>
    </lineage>
</organism>
<accession>A0ABW4GBG9</accession>
<dbReference type="RefSeq" id="WP_219538391.1">
    <property type="nucleotide sequence ID" value="NZ_JAHKRM010000047.1"/>
</dbReference>
<dbReference type="Proteomes" id="UP001597097">
    <property type="component" value="Unassembled WGS sequence"/>
</dbReference>
<sequence length="101" mass="11139">MTGSPQRGAFLKEHMNAVLAMVTVALEARESGDTSDPVGLQVISRVINEVPREVAAMASLHLILLLVRHLARVQGRPVDEVWQELALIYAEDWPEDDAPRA</sequence>
<reference evidence="2" key="1">
    <citation type="journal article" date="2019" name="Int. J. Syst. Evol. Microbiol.">
        <title>The Global Catalogue of Microorganisms (GCM) 10K type strain sequencing project: providing services to taxonomists for standard genome sequencing and annotation.</title>
        <authorList>
            <consortium name="The Broad Institute Genomics Platform"/>
            <consortium name="The Broad Institute Genome Sequencing Center for Infectious Disease"/>
            <person name="Wu L."/>
            <person name="Ma J."/>
        </authorList>
    </citation>
    <scope>NUCLEOTIDE SEQUENCE [LARGE SCALE GENOMIC DNA]</scope>
    <source>
        <strain evidence="2">CGMCC 1.15399</strain>
    </source>
</reference>
<keyword evidence="2" id="KW-1185">Reference proteome</keyword>
<name>A0ABW4GBG9_9ACTN</name>
<proteinExistence type="predicted"/>
<comment type="caution">
    <text evidence="1">The sequence shown here is derived from an EMBL/GenBank/DDBJ whole genome shotgun (WGS) entry which is preliminary data.</text>
</comment>
<dbReference type="EMBL" id="JBHUCM010000018">
    <property type="protein sequence ID" value="MFD1540077.1"/>
    <property type="molecule type" value="Genomic_DNA"/>
</dbReference>
<evidence type="ECO:0000313" key="1">
    <source>
        <dbReference type="EMBL" id="MFD1540077.1"/>
    </source>
</evidence>